<evidence type="ECO:0000256" key="2">
    <source>
        <dbReference type="ARBA" id="ARBA00002923"/>
    </source>
</evidence>
<evidence type="ECO:0000256" key="12">
    <source>
        <dbReference type="HAMAP-Rule" id="MF_00388"/>
    </source>
</evidence>
<dbReference type="GO" id="GO:0016020">
    <property type="term" value="C:membrane"/>
    <property type="evidence" value="ECO:0007669"/>
    <property type="project" value="GOC"/>
</dbReference>
<dbReference type="Gene3D" id="3.30.230.20">
    <property type="entry name" value="lpxc deacetylase, domain 1"/>
    <property type="match status" value="1"/>
</dbReference>
<dbReference type="PANTHER" id="PTHR33694:SF1">
    <property type="entry name" value="UDP-3-O-ACYL-N-ACETYLGLUCOSAMINE DEACETYLASE 1, MITOCHONDRIAL-RELATED"/>
    <property type="match status" value="1"/>
</dbReference>
<dbReference type="InterPro" id="IPR020568">
    <property type="entry name" value="Ribosomal_Su5_D2-typ_SF"/>
</dbReference>
<dbReference type="NCBIfam" id="TIGR00325">
    <property type="entry name" value="lpxC"/>
    <property type="match status" value="1"/>
</dbReference>
<evidence type="ECO:0000256" key="5">
    <source>
        <dbReference type="ARBA" id="ARBA00022516"/>
    </source>
</evidence>
<evidence type="ECO:0000256" key="9">
    <source>
        <dbReference type="ARBA" id="ARBA00022833"/>
    </source>
</evidence>
<comment type="cofactor">
    <cofactor evidence="1 12">
        <name>Zn(2+)</name>
        <dbReference type="ChEBI" id="CHEBI:29105"/>
    </cofactor>
</comment>
<evidence type="ECO:0000313" key="13">
    <source>
        <dbReference type="EMBL" id="MBA2132884.1"/>
    </source>
</evidence>
<evidence type="ECO:0000256" key="11">
    <source>
        <dbReference type="ARBA" id="ARBA00024535"/>
    </source>
</evidence>
<comment type="similarity">
    <text evidence="12">Belongs to the LpxC family.</text>
</comment>
<keyword evidence="10 12" id="KW-0443">Lipid metabolism</keyword>
<protein>
    <recommendedName>
        <fullName evidence="4 12">UDP-3-O-acyl-N-acetylglucosamine deacetylase</fullName>
        <shortName evidence="12">UDP-3-O-acyl-GlcNAc deacetylase</shortName>
        <ecNumber evidence="4 12">3.5.1.108</ecNumber>
    </recommendedName>
    <alternativeName>
        <fullName evidence="12">UDP-3-O-[R-3-hydroxymyristoyl]-N-acetylglucosamine deacetylase</fullName>
    </alternativeName>
</protein>
<dbReference type="Pfam" id="PF03331">
    <property type="entry name" value="LpxC"/>
    <property type="match status" value="1"/>
</dbReference>
<dbReference type="InterPro" id="IPR015870">
    <property type="entry name" value="UDP-acyl_N-AcGlcN_deAcase_N"/>
</dbReference>
<dbReference type="HAMAP" id="MF_00388">
    <property type="entry name" value="LpxC"/>
    <property type="match status" value="1"/>
</dbReference>
<dbReference type="EMBL" id="JAAKDE010000009">
    <property type="protein sequence ID" value="MBA2132884.1"/>
    <property type="molecule type" value="Genomic_DNA"/>
</dbReference>
<evidence type="ECO:0000256" key="10">
    <source>
        <dbReference type="ARBA" id="ARBA00023098"/>
    </source>
</evidence>
<dbReference type="EC" id="3.5.1.108" evidence="4 12"/>
<feature type="active site" description="Proton donor" evidence="12">
    <location>
        <position position="263"/>
    </location>
</feature>
<keyword evidence="5 12" id="KW-0444">Lipid biosynthesis</keyword>
<dbReference type="SUPFAM" id="SSF54211">
    <property type="entry name" value="Ribosomal protein S5 domain 2-like"/>
    <property type="match status" value="2"/>
</dbReference>
<name>A0A8J6I1W6_9FIRM</name>
<organism evidence="13 14">
    <name type="scientific">Capillibacterium thermochitinicola</name>
    <dbReference type="NCBI Taxonomy" id="2699427"/>
    <lineage>
        <taxon>Bacteria</taxon>
        <taxon>Bacillati</taxon>
        <taxon>Bacillota</taxon>
        <taxon>Capillibacterium</taxon>
    </lineage>
</organism>
<dbReference type="InterPro" id="IPR011334">
    <property type="entry name" value="UDP-acyl_GlcNac_deAcase_C"/>
</dbReference>
<reference evidence="13" key="1">
    <citation type="submission" date="2020-06" db="EMBL/GenBank/DDBJ databases">
        <title>Novel chitinolytic bacterium.</title>
        <authorList>
            <person name="Ungkulpasvich U."/>
            <person name="Kosugi A."/>
            <person name="Uke A."/>
        </authorList>
    </citation>
    <scope>NUCLEOTIDE SEQUENCE</scope>
    <source>
        <strain evidence="13">UUS1-1</strain>
    </source>
</reference>
<keyword evidence="6 12" id="KW-0441">Lipid A biosynthesis</keyword>
<sequence>MKGFQQTLQNRIAIKGQALHSGKMVAVELIPQPVDTGIRFCRVDLPDQPVLPAKPANIIDTTRNIALGTREWRIQTIEHLMAAFHGLGVDNLLVAVDGPEIPLGDGSARFFVEEILRAGLLVQEKPRKVRKITKPVWVTDGKDPRAYLIALPGEGFRVTYCFTSDHKVTGNQFAQYLITPETFLENIAPARTIAFWREIEALRKQGLALGGNMEVAVVVGEDGYLNELRFPDEIVRHKILDILGDLYLLGPLEGEIIAVRSGHKLDLELALKLEECLT</sequence>
<keyword evidence="14" id="KW-1185">Reference proteome</keyword>
<dbReference type="PANTHER" id="PTHR33694">
    <property type="entry name" value="UDP-3-O-ACYL-N-ACETYLGLUCOSAMINE DEACETYLASE 1, MITOCHONDRIAL-RELATED"/>
    <property type="match status" value="1"/>
</dbReference>
<gene>
    <name evidence="12 13" type="primary">lpxC</name>
    <name evidence="13" type="ORF">G5B42_04925</name>
</gene>
<feature type="binding site" evidence="12">
    <location>
        <position position="79"/>
    </location>
    <ligand>
        <name>Zn(2+)</name>
        <dbReference type="ChEBI" id="CHEBI:29105"/>
    </ligand>
</feature>
<evidence type="ECO:0000313" key="14">
    <source>
        <dbReference type="Proteomes" id="UP000657177"/>
    </source>
</evidence>
<accession>A0A8J6I1W6</accession>
<keyword evidence="8 12" id="KW-0378">Hydrolase</keyword>
<dbReference type="GO" id="GO:0046872">
    <property type="term" value="F:metal ion binding"/>
    <property type="evidence" value="ECO:0007669"/>
    <property type="project" value="UniProtKB-KW"/>
</dbReference>
<dbReference type="InterPro" id="IPR004463">
    <property type="entry name" value="UDP-acyl_GlcNac_deAcase"/>
</dbReference>
<evidence type="ECO:0000256" key="7">
    <source>
        <dbReference type="ARBA" id="ARBA00022723"/>
    </source>
</evidence>
<comment type="catalytic activity">
    <reaction evidence="11 12">
        <text>a UDP-3-O-[(3R)-3-hydroxyacyl]-N-acetyl-alpha-D-glucosamine + H2O = a UDP-3-O-[(3R)-3-hydroxyacyl]-alpha-D-glucosamine + acetate</text>
        <dbReference type="Rhea" id="RHEA:67816"/>
        <dbReference type="ChEBI" id="CHEBI:15377"/>
        <dbReference type="ChEBI" id="CHEBI:30089"/>
        <dbReference type="ChEBI" id="CHEBI:137740"/>
        <dbReference type="ChEBI" id="CHEBI:173225"/>
        <dbReference type="EC" id="3.5.1.108"/>
    </reaction>
</comment>
<evidence type="ECO:0000256" key="8">
    <source>
        <dbReference type="ARBA" id="ARBA00022801"/>
    </source>
</evidence>
<feature type="binding site" evidence="12">
    <location>
        <position position="237"/>
    </location>
    <ligand>
        <name>Zn(2+)</name>
        <dbReference type="ChEBI" id="CHEBI:29105"/>
    </ligand>
</feature>
<dbReference type="GO" id="GO:0103117">
    <property type="term" value="F:UDP-3-O-acyl-N-acetylglucosamine deacetylase activity"/>
    <property type="evidence" value="ECO:0007669"/>
    <property type="project" value="UniProtKB-UniRule"/>
</dbReference>
<evidence type="ECO:0000256" key="4">
    <source>
        <dbReference type="ARBA" id="ARBA00012745"/>
    </source>
</evidence>
<evidence type="ECO:0000256" key="3">
    <source>
        <dbReference type="ARBA" id="ARBA00005002"/>
    </source>
</evidence>
<dbReference type="GO" id="GO:0009245">
    <property type="term" value="P:lipid A biosynthetic process"/>
    <property type="evidence" value="ECO:0007669"/>
    <property type="project" value="UniProtKB-UniRule"/>
</dbReference>
<keyword evidence="7 12" id="KW-0479">Metal-binding</keyword>
<comment type="pathway">
    <text evidence="3 12">Glycolipid biosynthesis; lipid IV(A) biosynthesis; lipid IV(A) from (3R)-3-hydroxytetradecanoyl-[acyl-carrier-protein] and UDP-N-acetyl-alpha-D-glucosamine: step 2/6.</text>
</comment>
<comment type="caution">
    <text evidence="13">The sequence shown here is derived from an EMBL/GenBank/DDBJ whole genome shotgun (WGS) entry which is preliminary data.</text>
</comment>
<dbReference type="AlphaFoldDB" id="A0A8J6I1W6"/>
<dbReference type="Gene3D" id="3.30.1700.10">
    <property type="entry name" value="lpxc deacetylase, domain 2"/>
    <property type="match status" value="1"/>
</dbReference>
<feature type="binding site" evidence="12">
    <location>
        <position position="241"/>
    </location>
    <ligand>
        <name>Zn(2+)</name>
        <dbReference type="ChEBI" id="CHEBI:29105"/>
    </ligand>
</feature>
<evidence type="ECO:0000256" key="6">
    <source>
        <dbReference type="ARBA" id="ARBA00022556"/>
    </source>
</evidence>
<proteinExistence type="inferred from homology"/>
<keyword evidence="9 12" id="KW-0862">Zinc</keyword>
<comment type="function">
    <text evidence="2 12">Catalyzes the hydrolysis of UDP-3-O-myristoyl-N-acetylglucosamine to form UDP-3-O-myristoylglucosamine and acetate, the committed step in lipid A biosynthesis.</text>
</comment>
<dbReference type="Proteomes" id="UP000657177">
    <property type="component" value="Unassembled WGS sequence"/>
</dbReference>
<evidence type="ECO:0000256" key="1">
    <source>
        <dbReference type="ARBA" id="ARBA00001947"/>
    </source>
</evidence>
<dbReference type="UniPathway" id="UPA00359">
    <property type="reaction ID" value="UER00478"/>
</dbReference>